<evidence type="ECO:0000313" key="4">
    <source>
        <dbReference type="Proteomes" id="UP000478052"/>
    </source>
</evidence>
<protein>
    <recommendedName>
        <fullName evidence="2">Reverse transcriptase domain-containing protein</fullName>
    </recommendedName>
</protein>
<feature type="domain" description="Reverse transcriptase" evidence="2">
    <location>
        <begin position="619"/>
        <end position="836"/>
    </location>
</feature>
<dbReference type="InterPro" id="IPR043502">
    <property type="entry name" value="DNA/RNA_pol_sf"/>
</dbReference>
<dbReference type="Gene3D" id="3.60.10.10">
    <property type="entry name" value="Endonuclease/exonuclease/phosphatase"/>
    <property type="match status" value="1"/>
</dbReference>
<dbReference type="Proteomes" id="UP000478052">
    <property type="component" value="Unassembled WGS sequence"/>
</dbReference>
<sequence>MSQNNNKMVSPIKIVNNNKTINSQSDEGWTIKQKSKSKRILSSSSEPNSPTEHQPKPRKKIFASANRFNAFASYEYQDSNQMDCLNDNPLNDTDKNSATNTQTANTNDTPIKAPPPVSLKIQTSTPDAYKSLIRFLKEEKAEYHTYQLPQDKPVRVVIRNLHPSTPTSLIISELEFRTHPASYKGCTVYKDLQRRKKPATSNNFFLSDNIRDKPPVVKDSHPAYDTNPNPSSTHAQATSGQSSNQKLPPPAADINKTITSYKLLKANHPDNTAHDGVAILIKSTIAFQVLPNFCQNFLQSSAVLININNIPVTIAALYSPPKHTVAIADFNNYFGTFGNNFIVGGDFNSKHQSWGCLVLTLNDYPLTRPEPPQLFNATTDRYKFHDLVDQKIKLNIKLKFTDDIDLVVNSFTNIIQSAAWSTTSVVNHCSSYQNSLPIHIRTLIVEKWRARALYQRNRLPSLKQKYNNLSNSLKKVLSKNKNISFANHLTNLSIKDGSLWKATKQALQYKASSHPIKNPDGSYASSDVEKSELFKNHLHAIFKPNPETFSLTTTITIQKYLDSPLHLYLPVKHWTPNEVKFTIQKYSFRKSPGFDLIIAEVARCLPKRAITLLTHIFNATLRLSYFPLIWKFSKIILIPKPNKPLESLNSYRPISLLPFFGKILERLLLKRIIPVIFDKKILPDYQFSFRAKHSTIHQVHRVVDVVSYALEIKHYCTCAFLDVSQAFNRVWHEGLLYKLKKFLHPTYYTILKSYLADRHFRVHYGFSDSNIAGIVAGVPQGGILSPILYNIYTSDQPTTANILVADYVDDKVIMSSSPDPTIASENLQIHLSLMED</sequence>
<gene>
    <name evidence="3" type="ORF">FWK35_00017882</name>
</gene>
<organism evidence="3 4">
    <name type="scientific">Aphis craccivora</name>
    <name type="common">Cowpea aphid</name>
    <dbReference type="NCBI Taxonomy" id="307492"/>
    <lineage>
        <taxon>Eukaryota</taxon>
        <taxon>Metazoa</taxon>
        <taxon>Ecdysozoa</taxon>
        <taxon>Arthropoda</taxon>
        <taxon>Hexapoda</taxon>
        <taxon>Insecta</taxon>
        <taxon>Pterygota</taxon>
        <taxon>Neoptera</taxon>
        <taxon>Paraneoptera</taxon>
        <taxon>Hemiptera</taxon>
        <taxon>Sternorrhyncha</taxon>
        <taxon>Aphidomorpha</taxon>
        <taxon>Aphidoidea</taxon>
        <taxon>Aphididae</taxon>
        <taxon>Aphidini</taxon>
        <taxon>Aphis</taxon>
        <taxon>Aphis</taxon>
    </lineage>
</organism>
<dbReference type="SUPFAM" id="SSF56219">
    <property type="entry name" value="DNase I-like"/>
    <property type="match status" value="1"/>
</dbReference>
<feature type="compositionally biased region" description="Polar residues" evidence="1">
    <location>
        <begin position="82"/>
        <end position="91"/>
    </location>
</feature>
<feature type="compositionally biased region" description="Low complexity" evidence="1">
    <location>
        <begin position="96"/>
        <end position="109"/>
    </location>
</feature>
<dbReference type="SUPFAM" id="SSF56672">
    <property type="entry name" value="DNA/RNA polymerases"/>
    <property type="match status" value="1"/>
</dbReference>
<dbReference type="CDD" id="cd01650">
    <property type="entry name" value="RT_nLTR_like"/>
    <property type="match status" value="1"/>
</dbReference>
<feature type="compositionally biased region" description="Polar residues" evidence="1">
    <location>
        <begin position="226"/>
        <end position="246"/>
    </location>
</feature>
<dbReference type="PANTHER" id="PTHR19446">
    <property type="entry name" value="REVERSE TRANSCRIPTASES"/>
    <property type="match status" value="1"/>
</dbReference>
<feature type="region of interest" description="Disordered" evidence="1">
    <location>
        <begin position="203"/>
        <end position="251"/>
    </location>
</feature>
<feature type="compositionally biased region" description="Basic and acidic residues" evidence="1">
    <location>
        <begin position="209"/>
        <end position="222"/>
    </location>
</feature>
<dbReference type="InterPro" id="IPR000477">
    <property type="entry name" value="RT_dom"/>
</dbReference>
<dbReference type="OrthoDB" id="6768810at2759"/>
<keyword evidence="4" id="KW-1185">Reference proteome</keyword>
<feature type="region of interest" description="Disordered" evidence="1">
    <location>
        <begin position="82"/>
        <end position="117"/>
    </location>
</feature>
<name>A0A6G0YAA4_APHCR</name>
<feature type="region of interest" description="Disordered" evidence="1">
    <location>
        <begin position="1"/>
        <end position="59"/>
    </location>
</feature>
<dbReference type="Pfam" id="PF03372">
    <property type="entry name" value="Exo_endo_phos"/>
    <property type="match status" value="1"/>
</dbReference>
<dbReference type="GO" id="GO:0071897">
    <property type="term" value="P:DNA biosynthetic process"/>
    <property type="evidence" value="ECO:0007669"/>
    <property type="project" value="UniProtKB-ARBA"/>
</dbReference>
<evidence type="ECO:0000256" key="1">
    <source>
        <dbReference type="SAM" id="MobiDB-lite"/>
    </source>
</evidence>
<dbReference type="PROSITE" id="PS50878">
    <property type="entry name" value="RT_POL"/>
    <property type="match status" value="1"/>
</dbReference>
<reference evidence="3 4" key="1">
    <citation type="submission" date="2019-08" db="EMBL/GenBank/DDBJ databases">
        <title>Whole genome of Aphis craccivora.</title>
        <authorList>
            <person name="Voronova N.V."/>
            <person name="Shulinski R.S."/>
            <person name="Bandarenka Y.V."/>
            <person name="Zhorov D.G."/>
            <person name="Warner D."/>
        </authorList>
    </citation>
    <scope>NUCLEOTIDE SEQUENCE [LARGE SCALE GENOMIC DNA]</scope>
    <source>
        <strain evidence="3">180601</strain>
        <tissue evidence="3">Whole Body</tissue>
    </source>
</reference>
<evidence type="ECO:0000313" key="3">
    <source>
        <dbReference type="EMBL" id="KAF0752052.1"/>
    </source>
</evidence>
<feature type="compositionally biased region" description="Polar residues" evidence="1">
    <location>
        <begin position="15"/>
        <end position="27"/>
    </location>
</feature>
<dbReference type="InterPro" id="IPR005135">
    <property type="entry name" value="Endo/exonuclease/phosphatase"/>
</dbReference>
<dbReference type="Pfam" id="PF00078">
    <property type="entry name" value="RVT_1"/>
    <property type="match status" value="1"/>
</dbReference>
<dbReference type="GO" id="GO:0003824">
    <property type="term" value="F:catalytic activity"/>
    <property type="evidence" value="ECO:0007669"/>
    <property type="project" value="InterPro"/>
</dbReference>
<dbReference type="EMBL" id="VUJU01005176">
    <property type="protein sequence ID" value="KAF0752052.1"/>
    <property type="molecule type" value="Genomic_DNA"/>
</dbReference>
<dbReference type="InterPro" id="IPR036691">
    <property type="entry name" value="Endo/exonu/phosph_ase_sf"/>
</dbReference>
<dbReference type="AlphaFoldDB" id="A0A6G0YAA4"/>
<evidence type="ECO:0000259" key="2">
    <source>
        <dbReference type="PROSITE" id="PS50878"/>
    </source>
</evidence>
<comment type="caution">
    <text evidence="3">The sequence shown here is derived from an EMBL/GenBank/DDBJ whole genome shotgun (WGS) entry which is preliminary data.</text>
</comment>
<proteinExistence type="predicted"/>
<accession>A0A6G0YAA4</accession>